<dbReference type="Pfam" id="PF04542">
    <property type="entry name" value="Sigma70_r2"/>
    <property type="match status" value="1"/>
</dbReference>
<protein>
    <submittedName>
        <fullName evidence="7">Sigma-70 family RNA polymerase sigma factor</fullName>
    </submittedName>
</protein>
<accession>A0ABS5JSC4</accession>
<dbReference type="InterPro" id="IPR036388">
    <property type="entry name" value="WH-like_DNA-bd_sf"/>
</dbReference>
<reference evidence="7 8" key="1">
    <citation type="journal article" date="2015" name="Int. J. Syst. Evol. Microbiol.">
        <title>Carboxylicivirga linearis sp. nov., isolated from a sea cucumber culture pond.</title>
        <authorList>
            <person name="Wang F.Q."/>
            <person name="Zhou Y.X."/>
            <person name="Lin X.Z."/>
            <person name="Chen G.J."/>
            <person name="Du Z.J."/>
        </authorList>
    </citation>
    <scope>NUCLEOTIDE SEQUENCE [LARGE SCALE GENOMIC DNA]</scope>
    <source>
        <strain evidence="7 8">FB218</strain>
    </source>
</reference>
<comment type="similarity">
    <text evidence="1">Belongs to the sigma-70 factor family. ECF subfamily.</text>
</comment>
<dbReference type="InterPro" id="IPR039425">
    <property type="entry name" value="RNA_pol_sigma-70-like"/>
</dbReference>
<dbReference type="Gene3D" id="1.10.10.10">
    <property type="entry name" value="Winged helix-like DNA-binding domain superfamily/Winged helix DNA-binding domain"/>
    <property type="match status" value="1"/>
</dbReference>
<dbReference type="Gene3D" id="1.10.1740.10">
    <property type="match status" value="1"/>
</dbReference>
<name>A0ABS5JSC4_9BACT</name>
<evidence type="ECO:0000259" key="6">
    <source>
        <dbReference type="Pfam" id="PF08281"/>
    </source>
</evidence>
<keyword evidence="3" id="KW-0731">Sigma factor</keyword>
<feature type="domain" description="RNA polymerase sigma factor 70 region 4 type 2" evidence="6">
    <location>
        <begin position="113"/>
        <end position="165"/>
    </location>
</feature>
<dbReference type="PANTHER" id="PTHR43133">
    <property type="entry name" value="RNA POLYMERASE ECF-TYPE SIGMA FACTO"/>
    <property type="match status" value="1"/>
</dbReference>
<dbReference type="InterPro" id="IPR013325">
    <property type="entry name" value="RNA_pol_sigma_r2"/>
</dbReference>
<dbReference type="Pfam" id="PF08281">
    <property type="entry name" value="Sigma70_r4_2"/>
    <property type="match status" value="1"/>
</dbReference>
<dbReference type="InterPro" id="IPR013249">
    <property type="entry name" value="RNA_pol_sigma70_r4_t2"/>
</dbReference>
<dbReference type="InterPro" id="IPR013324">
    <property type="entry name" value="RNA_pol_sigma_r3/r4-like"/>
</dbReference>
<dbReference type="InterPro" id="IPR007627">
    <property type="entry name" value="RNA_pol_sigma70_r2"/>
</dbReference>
<sequence length="180" mass="21445">MKKLIRDLKKKRSKAQFKIFELYSDFLFKVAYRYLKETHLVEEVVSQAFFNIFEKIAQTDIEEEGAFKAWARRVTINQALMEIRKHVRFQEDISLIEHIEESPIRTDQHLHEQDIVKMVLRLPDGYRTIFNLYVIEGYTHKEIGEMLCISIGTSKSQLSKARKLLKNYIQQNEEDYAAIR</sequence>
<proteinExistence type="inferred from homology"/>
<comment type="caution">
    <text evidence="7">The sequence shown here is derived from an EMBL/GenBank/DDBJ whole genome shotgun (WGS) entry which is preliminary data.</text>
</comment>
<dbReference type="PANTHER" id="PTHR43133:SF46">
    <property type="entry name" value="RNA POLYMERASE SIGMA-70 FACTOR ECF SUBFAMILY"/>
    <property type="match status" value="1"/>
</dbReference>
<dbReference type="CDD" id="cd06171">
    <property type="entry name" value="Sigma70_r4"/>
    <property type="match status" value="1"/>
</dbReference>
<evidence type="ECO:0000256" key="4">
    <source>
        <dbReference type="ARBA" id="ARBA00023163"/>
    </source>
</evidence>
<organism evidence="7 8">
    <name type="scientific">Carboxylicivirga linearis</name>
    <dbReference type="NCBI Taxonomy" id="1628157"/>
    <lineage>
        <taxon>Bacteria</taxon>
        <taxon>Pseudomonadati</taxon>
        <taxon>Bacteroidota</taxon>
        <taxon>Bacteroidia</taxon>
        <taxon>Marinilabiliales</taxon>
        <taxon>Marinilabiliaceae</taxon>
        <taxon>Carboxylicivirga</taxon>
    </lineage>
</organism>
<evidence type="ECO:0000256" key="3">
    <source>
        <dbReference type="ARBA" id="ARBA00023082"/>
    </source>
</evidence>
<keyword evidence="4" id="KW-0804">Transcription</keyword>
<dbReference type="Proteomes" id="UP000708576">
    <property type="component" value="Unassembled WGS sequence"/>
</dbReference>
<dbReference type="InterPro" id="IPR014284">
    <property type="entry name" value="RNA_pol_sigma-70_dom"/>
</dbReference>
<evidence type="ECO:0000256" key="2">
    <source>
        <dbReference type="ARBA" id="ARBA00023015"/>
    </source>
</evidence>
<evidence type="ECO:0000313" key="8">
    <source>
        <dbReference type="Proteomes" id="UP000708576"/>
    </source>
</evidence>
<dbReference type="SUPFAM" id="SSF88946">
    <property type="entry name" value="Sigma2 domain of RNA polymerase sigma factors"/>
    <property type="match status" value="1"/>
</dbReference>
<evidence type="ECO:0000259" key="5">
    <source>
        <dbReference type="Pfam" id="PF04542"/>
    </source>
</evidence>
<gene>
    <name evidence="7" type="ORF">KEM10_05370</name>
</gene>
<dbReference type="SUPFAM" id="SSF88659">
    <property type="entry name" value="Sigma3 and sigma4 domains of RNA polymerase sigma factors"/>
    <property type="match status" value="1"/>
</dbReference>
<dbReference type="EMBL" id="JAGUCO010000002">
    <property type="protein sequence ID" value="MBS2097700.1"/>
    <property type="molecule type" value="Genomic_DNA"/>
</dbReference>
<keyword evidence="2" id="KW-0805">Transcription regulation</keyword>
<feature type="domain" description="RNA polymerase sigma-70 region 2" evidence="5">
    <location>
        <begin position="20"/>
        <end position="88"/>
    </location>
</feature>
<keyword evidence="8" id="KW-1185">Reference proteome</keyword>
<evidence type="ECO:0000313" key="7">
    <source>
        <dbReference type="EMBL" id="MBS2097700.1"/>
    </source>
</evidence>
<dbReference type="RefSeq" id="WP_212214432.1">
    <property type="nucleotide sequence ID" value="NZ_JAGUCO010000002.1"/>
</dbReference>
<dbReference type="NCBIfam" id="TIGR02937">
    <property type="entry name" value="sigma70-ECF"/>
    <property type="match status" value="1"/>
</dbReference>
<evidence type="ECO:0000256" key="1">
    <source>
        <dbReference type="ARBA" id="ARBA00010641"/>
    </source>
</evidence>